<evidence type="ECO:0008006" key="4">
    <source>
        <dbReference type="Google" id="ProtNLM"/>
    </source>
</evidence>
<dbReference type="PANTHER" id="PTHR17901:SF14">
    <property type="entry name" value="MAGNESIUM-DEPENDENT PHOSPHATASE 1"/>
    <property type="match status" value="1"/>
</dbReference>
<dbReference type="SFLD" id="SFLDG01131">
    <property type="entry name" value="C1.5.2:_MDP_Like"/>
    <property type="match status" value="1"/>
</dbReference>
<dbReference type="EMBL" id="KZ819470">
    <property type="protein sequence ID" value="PWN39395.1"/>
    <property type="molecule type" value="Genomic_DNA"/>
</dbReference>
<dbReference type="RefSeq" id="XP_025366555.1">
    <property type="nucleotide sequence ID" value="XM_025514859.1"/>
</dbReference>
<dbReference type="InterPro" id="IPR023214">
    <property type="entry name" value="HAD_sf"/>
</dbReference>
<name>A0A316VV96_9BASI</name>
<dbReference type="InterPro" id="IPR010036">
    <property type="entry name" value="MDP_1_eu_arc"/>
</dbReference>
<reference evidence="2 3" key="1">
    <citation type="journal article" date="2018" name="Mol. Biol. Evol.">
        <title>Broad Genomic Sampling Reveals a Smut Pathogenic Ancestry of the Fungal Clade Ustilaginomycotina.</title>
        <authorList>
            <person name="Kijpornyongpan T."/>
            <person name="Mondo S.J."/>
            <person name="Barry K."/>
            <person name="Sandor L."/>
            <person name="Lee J."/>
            <person name="Lipzen A."/>
            <person name="Pangilinan J."/>
            <person name="LaButti K."/>
            <person name="Hainaut M."/>
            <person name="Henrissat B."/>
            <person name="Grigoriev I.V."/>
            <person name="Spatafora J.W."/>
            <person name="Aime M.C."/>
        </authorList>
    </citation>
    <scope>NUCLEOTIDE SEQUENCE [LARGE SCALE GENOMIC DNA]</scope>
    <source>
        <strain evidence="2 3">MCA 4658</strain>
    </source>
</reference>
<dbReference type="AlphaFoldDB" id="A0A316VV96"/>
<gene>
    <name evidence="2" type="ORF">IE81DRAFT_326587</name>
</gene>
<dbReference type="Pfam" id="PF12689">
    <property type="entry name" value="Acid_PPase"/>
    <property type="match status" value="1"/>
</dbReference>
<dbReference type="PANTHER" id="PTHR17901">
    <property type="entry name" value="MAGNESIUM-DEPENDENT PHOSPHATASE 1 MDP1"/>
    <property type="match status" value="1"/>
</dbReference>
<evidence type="ECO:0000313" key="2">
    <source>
        <dbReference type="EMBL" id="PWN39395.1"/>
    </source>
</evidence>
<accession>A0A316VV96</accession>
<dbReference type="InParanoid" id="A0A316VV96"/>
<keyword evidence="3" id="KW-1185">Reference proteome</keyword>
<evidence type="ECO:0000256" key="1">
    <source>
        <dbReference type="SAM" id="MobiDB-lite"/>
    </source>
</evidence>
<dbReference type="OrthoDB" id="2865258at2759"/>
<evidence type="ECO:0000313" key="3">
    <source>
        <dbReference type="Proteomes" id="UP000245783"/>
    </source>
</evidence>
<protein>
    <recommendedName>
        <fullName evidence="4">Magnesium-dependent phosphatase-1</fullName>
    </recommendedName>
</protein>
<dbReference type="Gene3D" id="3.40.50.1000">
    <property type="entry name" value="HAD superfamily/HAD-like"/>
    <property type="match status" value="1"/>
</dbReference>
<dbReference type="SFLD" id="SFLDS00003">
    <property type="entry name" value="Haloacid_Dehalogenase"/>
    <property type="match status" value="1"/>
</dbReference>
<dbReference type="SUPFAM" id="SSF56784">
    <property type="entry name" value="HAD-like"/>
    <property type="match status" value="1"/>
</dbReference>
<dbReference type="FunCoup" id="A0A316VV96">
    <property type="interactions" value="34"/>
</dbReference>
<organism evidence="2 3">
    <name type="scientific">Ceraceosorus guamensis</name>
    <dbReference type="NCBI Taxonomy" id="1522189"/>
    <lineage>
        <taxon>Eukaryota</taxon>
        <taxon>Fungi</taxon>
        <taxon>Dikarya</taxon>
        <taxon>Basidiomycota</taxon>
        <taxon>Ustilaginomycotina</taxon>
        <taxon>Exobasidiomycetes</taxon>
        <taxon>Ceraceosorales</taxon>
        <taxon>Ceraceosoraceae</taxon>
        <taxon>Ceraceosorus</taxon>
    </lineage>
</organism>
<dbReference type="GO" id="GO:0003993">
    <property type="term" value="F:acid phosphatase activity"/>
    <property type="evidence" value="ECO:0007669"/>
    <property type="project" value="TreeGrafter"/>
</dbReference>
<dbReference type="InterPro" id="IPR036412">
    <property type="entry name" value="HAD-like_sf"/>
</dbReference>
<proteinExistence type="predicted"/>
<dbReference type="Proteomes" id="UP000245783">
    <property type="component" value="Unassembled WGS sequence"/>
</dbReference>
<sequence length="237" mass="26803">MGRRNKEALYDQSLEVRQSFDRLVAEGPMPKLFAFDLDYTLWPAWVDTHVDPPLRRASGDAINKVVDSNGQPLSFYPHVPSLLLSLARTSIPIAAASRTSAPTAAKQALSGLFLKDTDPAPADEPPHSPRRSVEDRTRIVKAISLFDYMEIYPGSKITHFNRIHKDSRVPYEDMIFFDDERRNSEVERKLGVHFVEISNSGLDLETFENGVRRWRAKRAVEQSGEEDLADSPPRGQL</sequence>
<dbReference type="GeneID" id="37036729"/>
<dbReference type="STRING" id="1522189.A0A316VV96"/>
<feature type="region of interest" description="Disordered" evidence="1">
    <location>
        <begin position="218"/>
        <end position="237"/>
    </location>
</feature>
<dbReference type="NCBIfam" id="TIGR01681">
    <property type="entry name" value="HAD-SF-IIIC"/>
    <property type="match status" value="1"/>
</dbReference>
<dbReference type="InterPro" id="IPR010033">
    <property type="entry name" value="HAD_SF_ppase_IIIC"/>
</dbReference>
<dbReference type="SFLD" id="SFLDG01129">
    <property type="entry name" value="C1.5:_HAD__Beta-PGM__Phosphata"/>
    <property type="match status" value="1"/>
</dbReference>